<evidence type="ECO:0000256" key="7">
    <source>
        <dbReference type="ARBA" id="ARBA00015565"/>
    </source>
</evidence>
<dbReference type="InterPro" id="IPR027417">
    <property type="entry name" value="P-loop_NTPase"/>
</dbReference>
<evidence type="ECO:0000256" key="4">
    <source>
        <dbReference type="ARBA" id="ARBA00004496"/>
    </source>
</evidence>
<keyword evidence="15" id="KW-0479">Metal-binding</keyword>
<evidence type="ECO:0000256" key="13">
    <source>
        <dbReference type="ARBA" id="ARBA00022679"/>
    </source>
</evidence>
<dbReference type="Pfam" id="PF00359">
    <property type="entry name" value="PTS_EIIA_2"/>
    <property type="match status" value="1"/>
</dbReference>
<dbReference type="InterPro" id="IPR016152">
    <property type="entry name" value="PTrfase/Anion_transptr"/>
</dbReference>
<dbReference type="InterPro" id="IPR053930">
    <property type="entry name" value="RapZ-like_N"/>
</dbReference>
<evidence type="ECO:0000259" key="24">
    <source>
        <dbReference type="PROSITE" id="PS51094"/>
    </source>
</evidence>
<dbReference type="InterPro" id="IPR028979">
    <property type="entry name" value="Ser_kin/Pase_Hpr-like_N_sf"/>
</dbReference>
<dbReference type="InterPro" id="IPR000121">
    <property type="entry name" value="PEP_util_C"/>
</dbReference>
<feature type="region of interest" description="Disordered" evidence="23">
    <location>
        <begin position="2097"/>
        <end position="2219"/>
    </location>
</feature>
<dbReference type="Pfam" id="PF22740">
    <property type="entry name" value="PapZ_C"/>
    <property type="match status" value="1"/>
</dbReference>
<comment type="catalytic activity">
    <reaction evidence="22">
        <text>[HPr protein]-O-phospho-L-serine + phosphate + H(+) = [HPr protein]-L-serine + diphosphate</text>
        <dbReference type="Rhea" id="RHEA:46604"/>
        <dbReference type="Rhea" id="RHEA-COMP:11602"/>
        <dbReference type="Rhea" id="RHEA-COMP:11603"/>
        <dbReference type="ChEBI" id="CHEBI:15378"/>
        <dbReference type="ChEBI" id="CHEBI:29999"/>
        <dbReference type="ChEBI" id="CHEBI:33019"/>
        <dbReference type="ChEBI" id="CHEBI:43474"/>
        <dbReference type="ChEBI" id="CHEBI:83421"/>
    </reaction>
</comment>
<comment type="catalytic activity">
    <reaction evidence="1">
        <text>[HPr protein]-L-serine + ATP = [HPr protein]-O-phospho-L-serine + ADP + H(+)</text>
        <dbReference type="Rhea" id="RHEA:46600"/>
        <dbReference type="Rhea" id="RHEA-COMP:11602"/>
        <dbReference type="Rhea" id="RHEA-COMP:11603"/>
        <dbReference type="ChEBI" id="CHEBI:15378"/>
        <dbReference type="ChEBI" id="CHEBI:29999"/>
        <dbReference type="ChEBI" id="CHEBI:30616"/>
        <dbReference type="ChEBI" id="CHEBI:83421"/>
        <dbReference type="ChEBI" id="CHEBI:456216"/>
    </reaction>
</comment>
<evidence type="ECO:0000256" key="1">
    <source>
        <dbReference type="ARBA" id="ARBA00001120"/>
    </source>
</evidence>
<evidence type="ECO:0000256" key="6">
    <source>
        <dbReference type="ARBA" id="ARBA00007837"/>
    </source>
</evidence>
<feature type="region of interest" description="Disordered" evidence="23">
    <location>
        <begin position="440"/>
        <end position="538"/>
    </location>
</feature>
<dbReference type="SUPFAM" id="SSF55804">
    <property type="entry name" value="Phoshotransferase/anion transport protein"/>
    <property type="match status" value="1"/>
</dbReference>
<evidence type="ECO:0000313" key="26">
    <source>
        <dbReference type="EMBL" id="KAK4044957.1"/>
    </source>
</evidence>
<dbReference type="Pfam" id="PF03668">
    <property type="entry name" value="RapZ-like_N"/>
    <property type="match status" value="1"/>
</dbReference>
<dbReference type="PRINTS" id="PR00107">
    <property type="entry name" value="PHOSPHOCPHPR"/>
</dbReference>
<keyword evidence="13" id="KW-0808">Transferase</keyword>
<evidence type="ECO:0000256" key="15">
    <source>
        <dbReference type="ARBA" id="ARBA00022723"/>
    </source>
</evidence>
<dbReference type="Pfam" id="PF00391">
    <property type="entry name" value="PEP-utilizers"/>
    <property type="match status" value="1"/>
</dbReference>
<dbReference type="InterPro" id="IPR053931">
    <property type="entry name" value="RapZ_C"/>
</dbReference>
<evidence type="ECO:0000256" key="20">
    <source>
        <dbReference type="ARBA" id="ARBA00023268"/>
    </source>
</evidence>
<dbReference type="Gene3D" id="3.50.30.10">
    <property type="entry name" value="Phosphohistidine domain"/>
    <property type="match status" value="1"/>
</dbReference>
<evidence type="ECO:0000256" key="11">
    <source>
        <dbReference type="ARBA" id="ARBA00022553"/>
    </source>
</evidence>
<keyword evidence="12" id="KW-0813">Transport</keyword>
<keyword evidence="12" id="KW-0762">Sugar transport</keyword>
<dbReference type="InterPro" id="IPR040442">
    <property type="entry name" value="Pyrv_kinase-like_dom_sf"/>
</dbReference>
<gene>
    <name evidence="26" type="ORF">OUZ56_032363</name>
</gene>
<dbReference type="Gene3D" id="3.40.50.300">
    <property type="entry name" value="P-loop containing nucleotide triphosphate hydrolases"/>
    <property type="match status" value="1"/>
</dbReference>
<evidence type="ECO:0000256" key="8">
    <source>
        <dbReference type="ARBA" id="ARBA00016544"/>
    </source>
</evidence>
<dbReference type="InterPro" id="IPR008731">
    <property type="entry name" value="PTS_EIN"/>
</dbReference>
<dbReference type="PRINTS" id="PR01736">
    <property type="entry name" value="PHPHTRNFRASE"/>
</dbReference>
<evidence type="ECO:0000256" key="10">
    <source>
        <dbReference type="ARBA" id="ARBA00022527"/>
    </source>
</evidence>
<dbReference type="CDD" id="cd01918">
    <property type="entry name" value="HprK_C"/>
    <property type="match status" value="1"/>
</dbReference>
<dbReference type="SUPFAM" id="SSF56300">
    <property type="entry name" value="Metallo-dependent phosphatases"/>
    <property type="match status" value="1"/>
</dbReference>
<evidence type="ECO:0000256" key="16">
    <source>
        <dbReference type="ARBA" id="ARBA00022741"/>
    </source>
</evidence>
<dbReference type="PROSITE" id="PS00589">
    <property type="entry name" value="PTS_HPR_SER"/>
    <property type="match status" value="1"/>
</dbReference>
<proteinExistence type="inferred from homology"/>
<dbReference type="PROSITE" id="PS00742">
    <property type="entry name" value="PEP_ENZYMES_2"/>
    <property type="match status" value="1"/>
</dbReference>
<organism evidence="26 27">
    <name type="scientific">Daphnia magna</name>
    <dbReference type="NCBI Taxonomy" id="35525"/>
    <lineage>
        <taxon>Eukaryota</taxon>
        <taxon>Metazoa</taxon>
        <taxon>Ecdysozoa</taxon>
        <taxon>Arthropoda</taxon>
        <taxon>Crustacea</taxon>
        <taxon>Branchiopoda</taxon>
        <taxon>Diplostraca</taxon>
        <taxon>Cladocera</taxon>
        <taxon>Anomopoda</taxon>
        <taxon>Daphniidae</taxon>
        <taxon>Daphnia</taxon>
    </lineage>
</organism>
<evidence type="ECO:0000256" key="19">
    <source>
        <dbReference type="ARBA" id="ARBA00022842"/>
    </source>
</evidence>
<dbReference type="InterPro" id="IPR050499">
    <property type="entry name" value="PEP-utilizing_PTS_enzyme"/>
</dbReference>
<feature type="domain" description="HPr" evidence="25">
    <location>
        <begin position="801"/>
        <end position="859"/>
    </location>
</feature>
<dbReference type="InterPro" id="IPR000032">
    <property type="entry name" value="HPr-like"/>
</dbReference>
<dbReference type="SUPFAM" id="SSF52009">
    <property type="entry name" value="Phosphohistidine domain"/>
    <property type="match status" value="1"/>
</dbReference>
<dbReference type="SUPFAM" id="SSF55594">
    <property type="entry name" value="HPr-like"/>
    <property type="match status" value="1"/>
</dbReference>
<dbReference type="Gene3D" id="3.40.930.10">
    <property type="entry name" value="Mannitol-specific EII, Chain A"/>
    <property type="match status" value="1"/>
</dbReference>
<dbReference type="InterPro" id="IPR003755">
    <property type="entry name" value="HPr(Ser)_kin/Pase"/>
</dbReference>
<feature type="compositionally biased region" description="Low complexity" evidence="23">
    <location>
        <begin position="2097"/>
        <end position="2164"/>
    </location>
</feature>
<dbReference type="Gene3D" id="3.60.21.10">
    <property type="match status" value="1"/>
</dbReference>
<evidence type="ECO:0000256" key="3">
    <source>
        <dbReference type="ARBA" id="ARBA00003136"/>
    </source>
</evidence>
<comment type="cofactor">
    <cofactor evidence="2">
        <name>Mg(2+)</name>
        <dbReference type="ChEBI" id="CHEBI:18420"/>
    </cofactor>
</comment>
<evidence type="ECO:0000256" key="17">
    <source>
        <dbReference type="ARBA" id="ARBA00022777"/>
    </source>
</evidence>
<accession>A0ABR0B8R3</accession>
<keyword evidence="11" id="KW-0597">Phosphoprotein</keyword>
<evidence type="ECO:0000256" key="5">
    <source>
        <dbReference type="ARBA" id="ARBA00006883"/>
    </source>
</evidence>
<feature type="region of interest" description="Disordered" evidence="23">
    <location>
        <begin position="860"/>
        <end position="886"/>
    </location>
</feature>
<dbReference type="InterPro" id="IPR004843">
    <property type="entry name" value="Calcineurin-like_PHP"/>
</dbReference>
<evidence type="ECO:0000259" key="25">
    <source>
        <dbReference type="PROSITE" id="PS51350"/>
    </source>
</evidence>
<dbReference type="InterPro" id="IPR036907">
    <property type="entry name" value="5'-Nucleotdase_C_sf"/>
</dbReference>
<dbReference type="CDD" id="cd00845">
    <property type="entry name" value="MPP_UshA_N_like"/>
    <property type="match status" value="1"/>
</dbReference>
<dbReference type="InterPro" id="IPR002178">
    <property type="entry name" value="PTS_EIIA_type-2_dom"/>
</dbReference>
<keyword evidence="20" id="KW-0511">Multifunctional enzyme</keyword>
<dbReference type="InterPro" id="IPR029052">
    <property type="entry name" value="Metallo-depent_PP-like"/>
</dbReference>
<evidence type="ECO:0000256" key="12">
    <source>
        <dbReference type="ARBA" id="ARBA00022597"/>
    </source>
</evidence>
<dbReference type="NCBIfam" id="TIGR00679">
    <property type="entry name" value="hpr-ser"/>
    <property type="match status" value="1"/>
</dbReference>
<dbReference type="InterPro" id="IPR008279">
    <property type="entry name" value="PEP-util_enz_mobile_dom"/>
</dbReference>
<dbReference type="PANTHER" id="PTHR46244:SF3">
    <property type="entry name" value="PHOSPHOENOLPYRUVATE-PROTEIN PHOSPHOTRANSFERASE"/>
    <property type="match status" value="1"/>
</dbReference>
<dbReference type="Gene3D" id="3.90.780.10">
    <property type="entry name" value="5'-Nucleotidase, C-terminal domain"/>
    <property type="match status" value="1"/>
</dbReference>
<dbReference type="Pfam" id="PF05524">
    <property type="entry name" value="PEP-utilisers_N"/>
    <property type="match status" value="1"/>
</dbReference>
<dbReference type="HAMAP" id="MF_01249">
    <property type="entry name" value="HPr_kinase"/>
    <property type="match status" value="1"/>
</dbReference>
<dbReference type="SUPFAM" id="SSF75138">
    <property type="entry name" value="HprK N-terminal domain-like"/>
    <property type="match status" value="1"/>
</dbReference>
<evidence type="ECO:0000256" key="18">
    <source>
        <dbReference type="ARBA" id="ARBA00022840"/>
    </source>
</evidence>
<dbReference type="InterPro" id="IPR002114">
    <property type="entry name" value="PTS_HPr_Ser_P_site"/>
</dbReference>
<dbReference type="Pfam" id="PF00149">
    <property type="entry name" value="Metallophos"/>
    <property type="match status" value="1"/>
</dbReference>
<protein>
    <recommendedName>
        <fullName evidence="7">Multiphosphoryl transfer protein</fullName>
    </recommendedName>
    <alternativeName>
        <fullName evidence="8">Phosphoenolpyruvate-protein phosphotransferase</fullName>
    </alternativeName>
    <alternativeName>
        <fullName evidence="21">Phosphotransferase system, enzyme I</fullName>
    </alternativeName>
</protein>
<keyword evidence="17" id="KW-0418">Kinase</keyword>
<dbReference type="PROSITE" id="PS51094">
    <property type="entry name" value="PTS_EIIA_TYPE_2"/>
    <property type="match status" value="1"/>
</dbReference>
<feature type="compositionally biased region" description="Low complexity" evidence="23">
    <location>
        <begin position="445"/>
        <end position="459"/>
    </location>
</feature>
<comment type="caution">
    <text evidence="26">The sequence shown here is derived from an EMBL/GenBank/DDBJ whole genome shotgun (WGS) entry which is preliminary data.</text>
</comment>
<dbReference type="InterPro" id="IPR015813">
    <property type="entry name" value="Pyrv/PenolPyrv_kinase-like_dom"/>
</dbReference>
<feature type="domain" description="PTS EIIA type-2" evidence="24">
    <location>
        <begin position="5"/>
        <end position="158"/>
    </location>
</feature>
<dbReference type="Pfam" id="PF00381">
    <property type="entry name" value="PTS-HPr"/>
    <property type="match status" value="1"/>
</dbReference>
<keyword evidence="27" id="KW-1185">Reference proteome</keyword>
<dbReference type="InterPro" id="IPR023151">
    <property type="entry name" value="PEP_util_CS"/>
</dbReference>
<dbReference type="Gene3D" id="3.40.1390.20">
    <property type="entry name" value="HprK N-terminal domain-like"/>
    <property type="match status" value="1"/>
</dbReference>
<dbReference type="InterPro" id="IPR001020">
    <property type="entry name" value="PTS_HPr_His_P_site"/>
</dbReference>
<dbReference type="SUPFAM" id="SSF47831">
    <property type="entry name" value="Enzyme I of the PEP:sugar phosphotransferase system HPr-binding (sub)domain"/>
    <property type="match status" value="1"/>
</dbReference>
<comment type="function">
    <text evidence="3">The phosphoenolpyruvate-dependent sugar phosphotransferase system (sugar PTS), a major carbohydrate active transport system, catalyzes the phosphorylation of incoming sugar substrates concomitantly with their translocation across the cell membrane. The enzyme II FruAB PTS system is involved in fructose transport.</text>
</comment>
<dbReference type="InterPro" id="IPR011126">
    <property type="entry name" value="Hpr_kin/Pase_Hpr_N"/>
</dbReference>
<keyword evidence="10" id="KW-0723">Serine/threonine-protein kinase</keyword>
<evidence type="ECO:0000256" key="14">
    <source>
        <dbReference type="ARBA" id="ARBA00022683"/>
    </source>
</evidence>
<dbReference type="InterPro" id="IPR036637">
    <property type="entry name" value="Phosphohistidine_dom_sf"/>
</dbReference>
<feature type="compositionally biased region" description="Polar residues" evidence="23">
    <location>
        <begin position="2469"/>
        <end position="2482"/>
    </location>
</feature>
<keyword evidence="9" id="KW-0963">Cytoplasm</keyword>
<dbReference type="Proteomes" id="UP001234178">
    <property type="component" value="Unassembled WGS sequence"/>
</dbReference>
<dbReference type="SUPFAM" id="SSF53795">
    <property type="entry name" value="PEP carboxykinase-like"/>
    <property type="match status" value="1"/>
</dbReference>
<dbReference type="CDD" id="cd00367">
    <property type="entry name" value="PTS-HPr_like"/>
    <property type="match status" value="1"/>
</dbReference>
<dbReference type="InterPro" id="IPR011104">
    <property type="entry name" value="Hpr_kin/Pase_C"/>
</dbReference>
<dbReference type="Gene3D" id="1.10.274.10">
    <property type="entry name" value="PtsI, HPr-binding domain"/>
    <property type="match status" value="1"/>
</dbReference>
<dbReference type="SUPFAM" id="SSF55816">
    <property type="entry name" value="5'-nucleotidase (syn. UDP-sugar hydrolase), C-terminal domain"/>
    <property type="match status" value="1"/>
</dbReference>
<dbReference type="PROSITE" id="PS00369">
    <property type="entry name" value="PTS_HPR_HIS"/>
    <property type="match status" value="1"/>
</dbReference>
<dbReference type="NCBIfam" id="TIGR01003">
    <property type="entry name" value="PTS_HPr_family"/>
    <property type="match status" value="1"/>
</dbReference>
<keyword evidence="19" id="KW-0460">Magnesium</keyword>
<dbReference type="PROSITE" id="PS00372">
    <property type="entry name" value="PTS_EIIA_TYPE_2_HIS"/>
    <property type="match status" value="1"/>
</dbReference>
<dbReference type="Pfam" id="PF02603">
    <property type="entry name" value="Hpr_kinase_N"/>
    <property type="match status" value="1"/>
</dbReference>
<dbReference type="Gene3D" id="3.30.1340.10">
    <property type="entry name" value="HPr-like"/>
    <property type="match status" value="1"/>
</dbReference>
<dbReference type="EMBL" id="JAOYFB010000041">
    <property type="protein sequence ID" value="KAK4044957.1"/>
    <property type="molecule type" value="Genomic_DNA"/>
</dbReference>
<dbReference type="Pfam" id="PF07475">
    <property type="entry name" value="Hpr_kinase_C"/>
    <property type="match status" value="1"/>
</dbReference>
<comment type="subcellular location">
    <subcellularLocation>
        <location evidence="4">Cytoplasm</location>
    </subcellularLocation>
</comment>
<dbReference type="SUPFAM" id="SSF51621">
    <property type="entry name" value="Phosphoenolpyruvate/pyruvate domain"/>
    <property type="match status" value="1"/>
</dbReference>
<comment type="similarity">
    <text evidence="5">Belongs to the HPrK/P family.</text>
</comment>
<keyword evidence="14" id="KW-0598">Phosphotransferase system</keyword>
<evidence type="ECO:0000256" key="2">
    <source>
        <dbReference type="ARBA" id="ARBA00001946"/>
    </source>
</evidence>
<name>A0ABR0B8R3_9CRUS</name>
<evidence type="ECO:0000256" key="21">
    <source>
        <dbReference type="ARBA" id="ARBA00033235"/>
    </source>
</evidence>
<evidence type="ECO:0000256" key="23">
    <source>
        <dbReference type="SAM" id="MobiDB-lite"/>
    </source>
</evidence>
<evidence type="ECO:0000256" key="9">
    <source>
        <dbReference type="ARBA" id="ARBA00022490"/>
    </source>
</evidence>
<dbReference type="PROSITE" id="PS51350">
    <property type="entry name" value="PTS_HPR_DOM"/>
    <property type="match status" value="1"/>
</dbReference>
<sequence length="2782" mass="298394">MLLREILSPDRATRMDARDLTKSQALALVASLLARQTNVPETEILEVLHARESLQSTGIGDGVAIPHGSLPNVEQHVAALLVAPNGVPFDAIDNAPPRRGMSGDAGPAEEARAVPVAAVLADPRPAAQLTLVAGHAGLGRPLSHARVQKNGLALAGHFHGVVPSRIQVVGETEQTFLDAMGPAQRAAACKGLFSLGLSCVVVTKTATPSADLIEAAEATQTPLLVGGERSSATINAIHATLDDLLAPTTRIHGVLVDVFGVGLLLLGKSGIGKSECALELVLRGHRLVADDVVQIDWRPPGMVFGEPAELLKNHMEIRGLGILNIKDMFGVTAVRERKRIDIVTQLVEWHDGMVVDRLGIDDRYQDILGAKVRELTVPVQPGRDMGSILEIAARNELLRRAGMNSARDFVARLAARRNAPQRRRYDTVKTLQRLTPEELAEAAEAKSATTASRGAVRARSAFRRRRAAPTPSTAAQFPEGAEERTDERATRAADPCGGGNRRLWRRKIDGSPHLGGSRPLLHRQPPDRPRPADPRTLRPRRITRVALGIDVRVRAFLGTAADEVDHLVDGGRREVSIVFCDASDETILRRFGETRRPHALATVEGTSALAVLDGLRIERERLAPSERARRMSLILRTFPSTNSVARTAPRRRRSRLRRPLSRKPYFVPELRPLAGTDPRVAGFVLNLPETQPFLEKVLDLLRFTLPKYEREGKSYLTVAIGCTGGRHRSVALSEVIGRALNAQVVHRDVAREHGHAINAPPASATGPYSASAAVEHALALSPLPSRFPATAAALPEPPMTALTKTFPIINALGLHARAATKLVQTASKFPCDVEIELDGQKANAKSVMGVLLLAAGRGTARGSDRAPRAAPTWHSGGPRDRHRGRLGHGDARAVAVQRAIEEEEIPKEIERFEEAKVAARRELRRVAEGTHAFGAPLRAAEPTAGDRAEVDANAPVRAAGDRAEFDANAFSGGDPGAILEAYVAMLNDPELDDRVRRHIAVDRQNAEAAVCTASDAITKLFSAAKDAYIQERRHDVAFVCDLVLRALVQKEPERGPHASTATIVLARDLSPADTAGVVRERALGFSTERGSRTSHTAIMARALEMPAVLGVEGLLRAVTTGDMVVVDGFRGEVILHPSASTLAAAEARLFAHHAFLRTLRETNGGDAGTADGVRIELLANVELAAEARVAEGHGAEGIGLFRTEFLYIDRSTPPTEDEQFAIYRETILAMNGKPVVLRTFDIGGDKFASSFEVSPELNPALGLRAVRLALSRPEVLLVQLRAMARERLRGPADPRADAVAEIRARGEATADTIPLGMMIEVPSAAILADVFARHADFFSLGTNDLVQYLLAVDRTNTELAPLASPYDPAALRLIASVTREADSAGIPLSICGAMASDLHARPLLGGLGLRKLSMEPATIRTVKAALRRLDAATCRTLATRALQAESATELPDCAPCQRYCEAIVVQHTRLSRRRRLPRDRAPSPAMTASFSLKRFAATSLALLGLATAGATTPGCGSDGTTGATSVCPPGQTCDARLTIFHTSDIHSRLLPYDLQITQADSDLGLGALGDVANVGGVARMAYVLGRERARSDRAIHLDSGDCFQGAPIYNFFQGEPEVRSLAALGVDAAVIGNHEFDSGAINAARQFQKWGSFQSLAANYKWEDPTFPNYAQLATVAKPFTVLNRDGLKIAVIGMANLSSLTSLFDQPNKQSILPLNTVEVAQFYIDLLRPYVDVITVVTHLGLEIDQRMVRGTTGIDVVLGGHNHVVINPPQELRDCHGEGLEPGYIWSVDPTLKIDPDATPPKDDRHPDPVNHPWQFKRACKPRKVLITHSGAFAKYVGRLDLVLSNNPSEISPTGDPADYDKVNGFEVVSSRYKAIPIEAQVPDDPVVVDMLQPYRRSLDTVADLDILAGYSPEGARRIAGTGGDSPLGNMIATAMWLRLGVQTDLSLTNSPGIRADLLPGPITAEQAYNIFPFDNSITKMQLSGLELQQLFDFVARRSAARGCSTQVQIAGARVRINCAGCNRENAKGPCQSDADCTYGGAGSCDLKEKKCSPTSCAEAVFVGHNGIACKTDADCGGEQGACDLSSRIRAVSRSSTTRTATNLRRPTTWRAAAPATGCSSATRRSSTPRSSSATRSSTSSVKASRAATTRRSQAPAASRPAPTPMTVRVVTPAPARGVPSLTAAPARRDRAPRAPGAACSPPAETASPLSTRRRARRAKILCSARRRSTPVRLPARSAKSSRVWTRTSETSPTVAWRWSADEPYFLYIPLIAAAMGGTSCSSSDLAFNPRSVGFSLEFGDGFDAGARDRRRDITLDGASPVIVPVKIRANRSNGSVDTSFNRFVRVNVKPGTVVSVTGDGAEGRNVKLADGAATVNVAIVGSFGDARIVAEDLGYEPVSPTADPPPACSDGKDNNGNGFIDFPADPGCEFANDNTEAGGSYSAGATPSIYFKLPRIADVRGASTGGSTTPFKSQQVSMDTGFDQDTDTQKFDTIVTRISGSGFYATDVDDRRGYSSLFAFNFNSPPGMRVCDRLRALSGTATEFYGSIQLSYPTWTVDAWDPAKRECGVPEPTLLSVANFSDTGTLLRLVHGMVKVQSGTFTINNVQHTFAVRVTKHFGSKPPAVDPNNPNAYFMTDQESNCDFDNNGSVDFSKPNEKACSDSCAADKECTEYSNFAARQNFRLVVEDTYEDVEGNKVTDVGNIQADASSSPVTKPLDQRGKPVGAFVGVLAYFSGGSQFTIEARCADDIGFDPAVSLKKISEACVFPRTPDQLEETQ</sequence>
<dbReference type="PANTHER" id="PTHR46244">
    <property type="entry name" value="PHOSPHOENOLPYRUVATE-PROTEIN PHOSPHOTRANSFERASE"/>
    <property type="match status" value="1"/>
</dbReference>
<dbReference type="Gene3D" id="3.20.20.60">
    <property type="entry name" value="Phosphoenolpyruvate-binding domains"/>
    <property type="match status" value="1"/>
</dbReference>
<keyword evidence="16" id="KW-0547">Nucleotide-binding</keyword>
<dbReference type="Pfam" id="PF02872">
    <property type="entry name" value="5_nucleotid_C"/>
    <property type="match status" value="1"/>
</dbReference>
<evidence type="ECO:0000313" key="27">
    <source>
        <dbReference type="Proteomes" id="UP001234178"/>
    </source>
</evidence>
<feature type="compositionally biased region" description="Basic and acidic residues" evidence="23">
    <location>
        <begin position="481"/>
        <end position="491"/>
    </location>
</feature>
<comment type="similarity">
    <text evidence="6">Belongs to the PEP-utilizing enzyme family.</text>
</comment>
<dbReference type="InterPro" id="IPR008334">
    <property type="entry name" value="5'-Nucleotdase_C"/>
</dbReference>
<feature type="compositionally biased region" description="Basic and acidic residues" evidence="23">
    <location>
        <begin position="524"/>
        <end position="536"/>
    </location>
</feature>
<reference evidence="26 27" key="1">
    <citation type="journal article" date="2023" name="Nucleic Acids Res.">
        <title>The hologenome of Daphnia magna reveals possible DNA methylation and microbiome-mediated evolution of the host genome.</title>
        <authorList>
            <person name="Chaturvedi A."/>
            <person name="Li X."/>
            <person name="Dhandapani V."/>
            <person name="Marshall H."/>
            <person name="Kissane S."/>
            <person name="Cuenca-Cambronero M."/>
            <person name="Asole G."/>
            <person name="Calvet F."/>
            <person name="Ruiz-Romero M."/>
            <person name="Marangio P."/>
            <person name="Guigo R."/>
            <person name="Rago D."/>
            <person name="Mirbahai L."/>
            <person name="Eastwood N."/>
            <person name="Colbourne J.K."/>
            <person name="Zhou J."/>
            <person name="Mallon E."/>
            <person name="Orsini L."/>
        </authorList>
    </citation>
    <scope>NUCLEOTIDE SEQUENCE [LARGE SCALE GENOMIC DNA]</scope>
    <source>
        <strain evidence="26">LRV0_1</strain>
    </source>
</reference>
<feature type="region of interest" description="Disordered" evidence="23">
    <location>
        <begin position="2467"/>
        <end position="2488"/>
    </location>
</feature>
<dbReference type="InterPro" id="IPR035895">
    <property type="entry name" value="HPr-like_sf"/>
</dbReference>
<evidence type="ECO:0000256" key="22">
    <source>
        <dbReference type="ARBA" id="ARBA00047657"/>
    </source>
</evidence>
<dbReference type="InterPro" id="IPR036618">
    <property type="entry name" value="PtsI_HPr-bd_sf"/>
</dbReference>
<dbReference type="Pfam" id="PF02896">
    <property type="entry name" value="PEP-utilizers_C"/>
    <property type="match status" value="1"/>
</dbReference>
<keyword evidence="18" id="KW-0067">ATP-binding</keyword>